<comment type="similarity">
    <text evidence="2">Belongs to the Gram-negative porin family.</text>
</comment>
<keyword evidence="4" id="KW-0472">Membrane</keyword>
<dbReference type="Gene3D" id="2.40.160.10">
    <property type="entry name" value="Porin"/>
    <property type="match status" value="1"/>
</dbReference>
<dbReference type="PRINTS" id="PR00183">
    <property type="entry name" value="ECOLIPORIN"/>
</dbReference>
<organism evidence="7 8">
    <name type="scientific">Pseudaeromonas paramecii</name>
    <dbReference type="NCBI Taxonomy" id="2138166"/>
    <lineage>
        <taxon>Bacteria</taxon>
        <taxon>Pseudomonadati</taxon>
        <taxon>Pseudomonadota</taxon>
        <taxon>Gammaproteobacteria</taxon>
        <taxon>Aeromonadales</taxon>
        <taxon>Aeromonadaceae</taxon>
        <taxon>Pseudaeromonas</taxon>
    </lineage>
</organism>
<feature type="signal peptide" evidence="5">
    <location>
        <begin position="1"/>
        <end position="20"/>
    </location>
</feature>
<evidence type="ECO:0000256" key="4">
    <source>
        <dbReference type="ARBA" id="ARBA00023136"/>
    </source>
</evidence>
<comment type="subcellular location">
    <subcellularLocation>
        <location evidence="1">Cell outer membrane</location>
        <topology evidence="1">Multi-pass membrane protein</topology>
    </subcellularLocation>
</comment>
<evidence type="ECO:0000256" key="3">
    <source>
        <dbReference type="ARBA" id="ARBA00022729"/>
    </source>
</evidence>
<evidence type="ECO:0000256" key="1">
    <source>
        <dbReference type="ARBA" id="ARBA00004571"/>
    </source>
</evidence>
<dbReference type="InterPro" id="IPR033900">
    <property type="entry name" value="Gram_neg_porin_domain"/>
</dbReference>
<dbReference type="Proteomes" id="UP001501321">
    <property type="component" value="Unassembled WGS sequence"/>
</dbReference>
<keyword evidence="8" id="KW-1185">Reference proteome</keyword>
<dbReference type="PANTHER" id="PTHR34501">
    <property type="entry name" value="PROTEIN YDDL-RELATED"/>
    <property type="match status" value="1"/>
</dbReference>
<evidence type="ECO:0000259" key="6">
    <source>
        <dbReference type="Pfam" id="PF13609"/>
    </source>
</evidence>
<feature type="domain" description="Porin" evidence="6">
    <location>
        <begin position="7"/>
        <end position="306"/>
    </location>
</feature>
<evidence type="ECO:0000256" key="2">
    <source>
        <dbReference type="ARBA" id="ARBA00007539"/>
    </source>
</evidence>
<evidence type="ECO:0000313" key="7">
    <source>
        <dbReference type="EMBL" id="GAA4493020.1"/>
    </source>
</evidence>
<dbReference type="CDD" id="cd00342">
    <property type="entry name" value="gram_neg_porins"/>
    <property type="match status" value="1"/>
</dbReference>
<dbReference type="EMBL" id="BAABFC010000001">
    <property type="protein sequence ID" value="GAA4493020.1"/>
    <property type="molecule type" value="Genomic_DNA"/>
</dbReference>
<reference evidence="8" key="1">
    <citation type="journal article" date="2019" name="Int. J. Syst. Evol. Microbiol.">
        <title>The Global Catalogue of Microorganisms (GCM) 10K type strain sequencing project: providing services to taxonomists for standard genome sequencing and annotation.</title>
        <authorList>
            <consortium name="The Broad Institute Genomics Platform"/>
            <consortium name="The Broad Institute Genome Sequencing Center for Infectious Disease"/>
            <person name="Wu L."/>
            <person name="Ma J."/>
        </authorList>
    </citation>
    <scope>NUCLEOTIDE SEQUENCE [LARGE SCALE GENOMIC DNA]</scope>
    <source>
        <strain evidence="8">JCM 32226</strain>
    </source>
</reference>
<keyword evidence="3 5" id="KW-0732">Signal</keyword>
<comment type="caution">
    <text evidence="7">The sequence shown here is derived from an EMBL/GenBank/DDBJ whole genome shotgun (WGS) entry which is preliminary data.</text>
</comment>
<protein>
    <submittedName>
        <fullName evidence="7">Porin</fullName>
    </submittedName>
</protein>
<dbReference type="InterPro" id="IPR001897">
    <property type="entry name" value="Porin_gammaproteobac"/>
</dbReference>
<dbReference type="PANTHER" id="PTHR34501:SF2">
    <property type="entry name" value="OUTER MEMBRANE PORIN F-RELATED"/>
    <property type="match status" value="1"/>
</dbReference>
<dbReference type="Pfam" id="PF13609">
    <property type="entry name" value="Porin_4"/>
    <property type="match status" value="1"/>
</dbReference>
<feature type="chain" id="PRO_5045434402" evidence="5">
    <location>
        <begin position="21"/>
        <end position="326"/>
    </location>
</feature>
<proteinExistence type="inferred from homology"/>
<name>A0ABP8PUT3_9GAMM</name>
<evidence type="ECO:0000313" key="8">
    <source>
        <dbReference type="Proteomes" id="UP001501321"/>
    </source>
</evidence>
<evidence type="ECO:0000256" key="5">
    <source>
        <dbReference type="SAM" id="SignalP"/>
    </source>
</evidence>
<sequence>MKKTILAVVIPALFAVSANAAVVYDKDGTQAEVYGRAQFDVADDGEDTNGVGSARLGVKGKVAIADGVSGIARGEWQVAAENSDSSKFKARHVYAGFDYADYGTLVFGQTDTAFYQAVAATDIFNTYGYETANIIESGRQEGQVVYAGQFGGFYVGASYEFRDPNYTYTVGGADGTEDIATGASLDNGYAATLGYSFDFGLSVYGGFNKEDVLNGNDKKNYAVSATYSLDSLYLGALYAEAKMGDAKLKGYDFVASYGVTDAVTLYTGYATQELSGTASSDGDTADALKLGAQYKFTSNFMTWGEYLVDGIDGHDDQWTVALQYNF</sequence>
<dbReference type="SUPFAM" id="SSF56935">
    <property type="entry name" value="Porins"/>
    <property type="match status" value="1"/>
</dbReference>
<gene>
    <name evidence="7" type="ORF">GCM10023095_02540</name>
</gene>
<dbReference type="InterPro" id="IPR050298">
    <property type="entry name" value="Gram-neg_bact_OMP"/>
</dbReference>
<dbReference type="RefSeq" id="WP_345009261.1">
    <property type="nucleotide sequence ID" value="NZ_BAABFC010000001.1"/>
</dbReference>
<accession>A0ABP8PUT3</accession>
<dbReference type="InterPro" id="IPR023614">
    <property type="entry name" value="Porin_dom_sf"/>
</dbReference>